<feature type="site" description="Positions MEP for the nucleophilic attack" evidence="7">
    <location>
        <position position="156"/>
    </location>
</feature>
<keyword evidence="4 7" id="KW-0808">Transferase</keyword>
<comment type="pathway">
    <text evidence="2 7">Isoprenoid biosynthesis; isopentenyl diphosphate biosynthesis via DXP pathway; isopentenyl diphosphate from 1-deoxy-D-xylulose 5-phosphate: step 2/6.</text>
</comment>
<gene>
    <name evidence="7" type="primary">ispD</name>
    <name evidence="9" type="ORF">SAMN04487819_11955</name>
</gene>
<protein>
    <recommendedName>
        <fullName evidence="7">2-C-methyl-D-erythritol 4-phosphate cytidylyltransferase</fullName>
        <ecNumber evidence="7">2.7.7.60</ecNumber>
    </recommendedName>
    <alternativeName>
        <fullName evidence="7">4-diphosphocytidyl-2C-methyl-D-erythritol synthase</fullName>
    </alternativeName>
    <alternativeName>
        <fullName evidence="7">MEP cytidylyltransferase</fullName>
        <shortName evidence="7">MCT</shortName>
    </alternativeName>
</protein>
<dbReference type="EMBL" id="FOMZ01000019">
    <property type="protein sequence ID" value="SFE63958.1"/>
    <property type="molecule type" value="Genomic_DNA"/>
</dbReference>
<dbReference type="CDD" id="cd02516">
    <property type="entry name" value="CDP-ME_synthetase"/>
    <property type="match status" value="1"/>
</dbReference>
<dbReference type="HAMAP" id="MF_00108">
    <property type="entry name" value="IspD"/>
    <property type="match status" value="1"/>
</dbReference>
<evidence type="ECO:0000256" key="8">
    <source>
        <dbReference type="SAM" id="MobiDB-lite"/>
    </source>
</evidence>
<dbReference type="Pfam" id="PF01128">
    <property type="entry name" value="IspD"/>
    <property type="match status" value="1"/>
</dbReference>
<reference evidence="10" key="1">
    <citation type="submission" date="2016-10" db="EMBL/GenBank/DDBJ databases">
        <authorList>
            <person name="Varghese N."/>
            <person name="Submissions S."/>
        </authorList>
    </citation>
    <scope>NUCLEOTIDE SEQUENCE [LARGE SCALE GENOMIC DNA]</scope>
    <source>
        <strain evidence="10">DSM 45004</strain>
    </source>
</reference>
<evidence type="ECO:0000256" key="6">
    <source>
        <dbReference type="ARBA" id="ARBA00023229"/>
    </source>
</evidence>
<feature type="site" description="Positions MEP for the nucleophilic attack" evidence="7">
    <location>
        <position position="209"/>
    </location>
</feature>
<dbReference type="SUPFAM" id="SSF53448">
    <property type="entry name" value="Nucleotide-diphospho-sugar transferases"/>
    <property type="match status" value="1"/>
</dbReference>
<comment type="function">
    <text evidence="7">Catalyzes the formation of 4-diphosphocytidyl-2-C-methyl-D-erythritol from CTP and 2-C-methyl-D-erythritol 4-phosphate (MEP).</text>
</comment>
<dbReference type="NCBIfam" id="TIGR00453">
    <property type="entry name" value="ispD"/>
    <property type="match status" value="1"/>
</dbReference>
<dbReference type="InterPro" id="IPR001228">
    <property type="entry name" value="IspD"/>
</dbReference>
<dbReference type="PANTHER" id="PTHR32125">
    <property type="entry name" value="2-C-METHYL-D-ERYTHRITOL 4-PHOSPHATE CYTIDYLYLTRANSFERASE, CHLOROPLASTIC"/>
    <property type="match status" value="1"/>
</dbReference>
<dbReference type="InterPro" id="IPR029044">
    <property type="entry name" value="Nucleotide-diphossugar_trans"/>
</dbReference>
<dbReference type="EC" id="2.7.7.60" evidence="7"/>
<dbReference type="PROSITE" id="PS01295">
    <property type="entry name" value="ISPD"/>
    <property type="match status" value="1"/>
</dbReference>
<feature type="region of interest" description="Disordered" evidence="8">
    <location>
        <begin position="234"/>
        <end position="256"/>
    </location>
</feature>
<dbReference type="InterPro" id="IPR018294">
    <property type="entry name" value="ISPD_synthase_CS"/>
</dbReference>
<dbReference type="RefSeq" id="WP_092929823.1">
    <property type="nucleotide sequence ID" value="NZ_FOMZ01000019.1"/>
</dbReference>
<feature type="site" description="Transition state stabilizer" evidence="7">
    <location>
        <position position="22"/>
    </location>
</feature>
<proteinExistence type="inferred from homology"/>
<evidence type="ECO:0000313" key="10">
    <source>
        <dbReference type="Proteomes" id="UP000198716"/>
    </source>
</evidence>
<accession>A0A1I2C6Z8</accession>
<organism evidence="9 10">
    <name type="scientific">Actinopolyspora alba</name>
    <dbReference type="NCBI Taxonomy" id="673379"/>
    <lineage>
        <taxon>Bacteria</taxon>
        <taxon>Bacillati</taxon>
        <taxon>Actinomycetota</taxon>
        <taxon>Actinomycetes</taxon>
        <taxon>Actinopolysporales</taxon>
        <taxon>Actinopolysporaceae</taxon>
        <taxon>Actinopolyspora</taxon>
        <taxon>Actinopolyspora alba group</taxon>
    </lineage>
</organism>
<keyword evidence="6 7" id="KW-0414">Isoprene biosynthesis</keyword>
<dbReference type="AlphaFoldDB" id="A0A1I2C6Z8"/>
<evidence type="ECO:0000313" key="9">
    <source>
        <dbReference type="EMBL" id="SFE63958.1"/>
    </source>
</evidence>
<evidence type="ECO:0000256" key="7">
    <source>
        <dbReference type="HAMAP-Rule" id="MF_00108"/>
    </source>
</evidence>
<dbReference type="InterPro" id="IPR050088">
    <property type="entry name" value="IspD/TarI_cytidylyltransf_bact"/>
</dbReference>
<dbReference type="PANTHER" id="PTHR32125:SF4">
    <property type="entry name" value="2-C-METHYL-D-ERYTHRITOL 4-PHOSPHATE CYTIDYLYLTRANSFERASE, CHLOROPLASTIC"/>
    <property type="match status" value="1"/>
</dbReference>
<evidence type="ECO:0000256" key="1">
    <source>
        <dbReference type="ARBA" id="ARBA00001282"/>
    </source>
</evidence>
<keyword evidence="10" id="KW-1185">Reference proteome</keyword>
<evidence type="ECO:0000256" key="4">
    <source>
        <dbReference type="ARBA" id="ARBA00022679"/>
    </source>
</evidence>
<feature type="site" description="Transition state stabilizer" evidence="7">
    <location>
        <position position="15"/>
    </location>
</feature>
<sequence length="256" mass="26434">MDTVALVPAAGRGARLGAGVPKALVRVLGQSLLSRAVRGLLDSGSVGHVVVAAAPGQLDLMGREVRDLGERVHVVPGGGERTDSVRAALRAADRLVPSAEVVLVHDAARAFTPARVIRDVVAAVERGAPAVVPTLSVADTIKRVDDEGVVAETVDRSRLRTVQTPQGFTVDVLREAYGAAGDVATDDAGLVERLGYPVETVDGHTNALKVTTSFDLAVAEAVLAAGPVELPESRVDTLGRSNGTESDASERCGDES</sequence>
<dbReference type="FunFam" id="3.90.550.10:FF:000003">
    <property type="entry name" value="2-C-methyl-D-erythritol 4-phosphate cytidylyltransferase"/>
    <property type="match status" value="1"/>
</dbReference>
<dbReference type="InterPro" id="IPR034683">
    <property type="entry name" value="IspD/TarI"/>
</dbReference>
<name>A0A1I2C6Z8_9ACTN</name>
<evidence type="ECO:0000256" key="5">
    <source>
        <dbReference type="ARBA" id="ARBA00022695"/>
    </source>
</evidence>
<keyword evidence="5 7" id="KW-0548">Nucleotidyltransferase</keyword>
<dbReference type="Gene3D" id="3.90.550.10">
    <property type="entry name" value="Spore Coat Polysaccharide Biosynthesis Protein SpsA, Chain A"/>
    <property type="match status" value="1"/>
</dbReference>
<dbReference type="Proteomes" id="UP000198716">
    <property type="component" value="Unassembled WGS sequence"/>
</dbReference>
<comment type="similarity">
    <text evidence="3 7">Belongs to the IspD/TarI cytidylyltransferase family. IspD subfamily.</text>
</comment>
<dbReference type="GO" id="GO:0019288">
    <property type="term" value="P:isopentenyl diphosphate biosynthetic process, methylerythritol 4-phosphate pathway"/>
    <property type="evidence" value="ECO:0007669"/>
    <property type="project" value="UniProtKB-UniRule"/>
</dbReference>
<dbReference type="GO" id="GO:0050518">
    <property type="term" value="F:2-C-methyl-D-erythritol 4-phosphate cytidylyltransferase activity"/>
    <property type="evidence" value="ECO:0007669"/>
    <property type="project" value="UniProtKB-UniRule"/>
</dbReference>
<comment type="catalytic activity">
    <reaction evidence="1 7">
        <text>2-C-methyl-D-erythritol 4-phosphate + CTP + H(+) = 4-CDP-2-C-methyl-D-erythritol + diphosphate</text>
        <dbReference type="Rhea" id="RHEA:13429"/>
        <dbReference type="ChEBI" id="CHEBI:15378"/>
        <dbReference type="ChEBI" id="CHEBI:33019"/>
        <dbReference type="ChEBI" id="CHEBI:37563"/>
        <dbReference type="ChEBI" id="CHEBI:57823"/>
        <dbReference type="ChEBI" id="CHEBI:58262"/>
        <dbReference type="EC" id="2.7.7.60"/>
    </reaction>
</comment>
<dbReference type="UniPathway" id="UPA00056">
    <property type="reaction ID" value="UER00093"/>
</dbReference>
<evidence type="ECO:0000256" key="2">
    <source>
        <dbReference type="ARBA" id="ARBA00004787"/>
    </source>
</evidence>
<evidence type="ECO:0000256" key="3">
    <source>
        <dbReference type="ARBA" id="ARBA00009789"/>
    </source>
</evidence>